<dbReference type="AlphaFoldDB" id="A0A1H3Z4B4"/>
<gene>
    <name evidence="2" type="ORF">SAMN05443550_102233</name>
</gene>
<evidence type="ECO:0000256" key="1">
    <source>
        <dbReference type="SAM" id="Phobius"/>
    </source>
</evidence>
<organism evidence="2 3">
    <name type="scientific">Pedobacter hartonius</name>
    <dbReference type="NCBI Taxonomy" id="425514"/>
    <lineage>
        <taxon>Bacteria</taxon>
        <taxon>Pseudomonadati</taxon>
        <taxon>Bacteroidota</taxon>
        <taxon>Sphingobacteriia</taxon>
        <taxon>Sphingobacteriales</taxon>
        <taxon>Sphingobacteriaceae</taxon>
        <taxon>Pedobacter</taxon>
    </lineage>
</organism>
<name>A0A1H3Z4B4_9SPHI</name>
<protein>
    <recommendedName>
        <fullName evidence="4">Seryl-tRNA synthetase</fullName>
    </recommendedName>
</protein>
<feature type="transmembrane region" description="Helical" evidence="1">
    <location>
        <begin position="120"/>
        <end position="139"/>
    </location>
</feature>
<feature type="transmembrane region" description="Helical" evidence="1">
    <location>
        <begin position="42"/>
        <end position="62"/>
    </location>
</feature>
<evidence type="ECO:0000313" key="2">
    <source>
        <dbReference type="EMBL" id="SEA18470.1"/>
    </source>
</evidence>
<sequence>MSPNGTLIGQKKPANPFGRFFVIWISITRPFKNQNQKVMKKLIYSFALIFMLGISMNTVSAATTKDKVEMTVEQKAQLEKITNRVEEIKAMDKSNLSRAERKELRKELKEMKKEARAMGGGIYLSVGAIIIIILLLILIL</sequence>
<evidence type="ECO:0008006" key="4">
    <source>
        <dbReference type="Google" id="ProtNLM"/>
    </source>
</evidence>
<dbReference type="STRING" id="425514.SAMN05443550_102233"/>
<dbReference type="RefSeq" id="WP_245735123.1">
    <property type="nucleotide sequence ID" value="NZ_FNRA01000002.1"/>
</dbReference>
<keyword evidence="1" id="KW-0472">Membrane</keyword>
<keyword evidence="3" id="KW-1185">Reference proteome</keyword>
<keyword evidence="1" id="KW-1133">Transmembrane helix</keyword>
<evidence type="ECO:0000313" key="3">
    <source>
        <dbReference type="Proteomes" id="UP000198850"/>
    </source>
</evidence>
<reference evidence="2 3" key="1">
    <citation type="submission" date="2016-10" db="EMBL/GenBank/DDBJ databases">
        <authorList>
            <person name="de Groot N.N."/>
        </authorList>
    </citation>
    <scope>NUCLEOTIDE SEQUENCE [LARGE SCALE GENOMIC DNA]</scope>
    <source>
        <strain evidence="2 3">DSM 19033</strain>
    </source>
</reference>
<keyword evidence="1" id="KW-0812">Transmembrane</keyword>
<accession>A0A1H3Z4B4</accession>
<proteinExistence type="predicted"/>
<dbReference type="EMBL" id="FNRA01000002">
    <property type="protein sequence ID" value="SEA18470.1"/>
    <property type="molecule type" value="Genomic_DNA"/>
</dbReference>
<dbReference type="Proteomes" id="UP000198850">
    <property type="component" value="Unassembled WGS sequence"/>
</dbReference>